<dbReference type="GO" id="GO:0015232">
    <property type="term" value="F:heme transmembrane transporter activity"/>
    <property type="evidence" value="ECO:0007669"/>
    <property type="project" value="InterPro"/>
</dbReference>
<accession>G2H1G4</accession>
<dbReference type="InterPro" id="IPR000531">
    <property type="entry name" value="Beta-barrel_TonB"/>
</dbReference>
<keyword evidence="7 9" id="KW-0472">Membrane</keyword>
<keyword evidence="3 9" id="KW-0813">Transport</keyword>
<evidence type="ECO:0000256" key="8">
    <source>
        <dbReference type="ARBA" id="ARBA00023237"/>
    </source>
</evidence>
<evidence type="ECO:0000256" key="1">
    <source>
        <dbReference type="ARBA" id="ARBA00004571"/>
    </source>
</evidence>
<dbReference type="OrthoDB" id="6046653at2"/>
<sequence>QGKHFSAPNNESINNVMTKGTWAIDDNQSLSANLRYYNNRSREPENPQQSEITAENKMTKRSTLQRDAQLNYRLNPQDLAWLDATTALYYSDLNIHDLVLKEGEKGYEQITRGVKLENRSRFFTHSPASHLLTYGTEAYQQKQNPSGLAESFPAAKINVNSGWAQDEITLRDLPVSLLLGTRFDRYHAENKKNPDVSADKWSSRGAITITPTDWLMMFGSYAQAFRAPKMGEIYNDGKHFSKDTSHGVITNFWQPNPNLKPETNETQEYGFGLQFDNVLVNNDAGQFKASYFDTQAKDYIYVDVQRHYTKAKNIKQAKIWGWDVMMNYQTDWFSWDLAYNRTRGKNQESGNYIASINPDTLTSRLDLPIARTGFSTGWVFTAAKNNHFMVTPPRIRPEIKPQAGYGVNDFYLSYKGQSHFQGMTATAVLANAFDKQYASPQGIPQDGRSAKLFISYQW</sequence>
<dbReference type="EMBL" id="AGCA01000444">
    <property type="protein sequence ID" value="EGY28172.1"/>
    <property type="molecule type" value="Genomic_DNA"/>
</dbReference>
<evidence type="ECO:0000313" key="13">
    <source>
        <dbReference type="Proteomes" id="UP000004116"/>
    </source>
</evidence>
<proteinExistence type="inferred from homology"/>
<name>G2H1G4_9ENTR</name>
<dbReference type="GO" id="GO:0044718">
    <property type="term" value="P:siderophore transmembrane transport"/>
    <property type="evidence" value="ECO:0007669"/>
    <property type="project" value="TreeGrafter"/>
</dbReference>
<keyword evidence="6" id="KW-0798">TonB box</keyword>
<evidence type="ECO:0000256" key="5">
    <source>
        <dbReference type="ARBA" id="ARBA00022692"/>
    </source>
</evidence>
<dbReference type="GO" id="GO:0009279">
    <property type="term" value="C:cell outer membrane"/>
    <property type="evidence" value="ECO:0007669"/>
    <property type="project" value="UniProtKB-SubCell"/>
</dbReference>
<organism evidence="12 13">
    <name type="scientific">Candidatus Regiella insecticola 5.15</name>
    <dbReference type="NCBI Taxonomy" id="1005043"/>
    <lineage>
        <taxon>Bacteria</taxon>
        <taxon>Pseudomonadati</taxon>
        <taxon>Pseudomonadota</taxon>
        <taxon>Gammaproteobacteria</taxon>
        <taxon>Enterobacterales</taxon>
        <taxon>Enterobacteriaceae</taxon>
        <taxon>aphid secondary symbionts</taxon>
        <taxon>Candidatus Regiella</taxon>
    </lineage>
</organism>
<protein>
    <submittedName>
        <fullName evidence="12">HmuR</fullName>
    </submittedName>
</protein>
<dbReference type="InterPro" id="IPR036942">
    <property type="entry name" value="Beta-barrel_TonB_sf"/>
</dbReference>
<evidence type="ECO:0000256" key="3">
    <source>
        <dbReference type="ARBA" id="ARBA00022448"/>
    </source>
</evidence>
<evidence type="ECO:0000256" key="4">
    <source>
        <dbReference type="ARBA" id="ARBA00022452"/>
    </source>
</evidence>
<dbReference type="RefSeq" id="WP_006707544.1">
    <property type="nucleotide sequence ID" value="NZ_AGCA01000444.1"/>
</dbReference>
<dbReference type="SUPFAM" id="SSF56935">
    <property type="entry name" value="Porins"/>
    <property type="match status" value="1"/>
</dbReference>
<feature type="region of interest" description="Disordered" evidence="10">
    <location>
        <begin position="38"/>
        <end position="61"/>
    </location>
</feature>
<comment type="subcellular location">
    <subcellularLocation>
        <location evidence="1 9">Cell outer membrane</location>
        <topology evidence="1 9">Multi-pass membrane protein</topology>
    </subcellularLocation>
</comment>
<dbReference type="InterPro" id="IPR039426">
    <property type="entry name" value="TonB-dep_rcpt-like"/>
</dbReference>
<evidence type="ECO:0000256" key="2">
    <source>
        <dbReference type="ARBA" id="ARBA00009810"/>
    </source>
</evidence>
<keyword evidence="13" id="KW-1185">Reference proteome</keyword>
<comment type="caution">
    <text evidence="12">The sequence shown here is derived from an EMBL/GenBank/DDBJ whole genome shotgun (WGS) entry which is preliminary data.</text>
</comment>
<dbReference type="PATRIC" id="fig|1005043.3.peg.1763"/>
<feature type="non-terminal residue" evidence="12">
    <location>
        <position position="1"/>
    </location>
</feature>
<dbReference type="PANTHER" id="PTHR30069:SF41">
    <property type="entry name" value="HEME_HEMOPEXIN UTILIZATION PROTEIN C"/>
    <property type="match status" value="1"/>
</dbReference>
<evidence type="ECO:0000259" key="11">
    <source>
        <dbReference type="Pfam" id="PF00593"/>
    </source>
</evidence>
<dbReference type="Proteomes" id="UP000004116">
    <property type="component" value="Unassembled WGS sequence"/>
</dbReference>
<dbReference type="NCBIfam" id="TIGR01785">
    <property type="entry name" value="TonB-hemin"/>
    <property type="match status" value="1"/>
</dbReference>
<keyword evidence="4 9" id="KW-1134">Transmembrane beta strand</keyword>
<feature type="domain" description="TonB-dependent receptor-like beta-barrel" evidence="11">
    <location>
        <begin position="24"/>
        <end position="420"/>
    </location>
</feature>
<dbReference type="GO" id="GO:0015344">
    <property type="term" value="F:siderophore uptake transmembrane transporter activity"/>
    <property type="evidence" value="ECO:0007669"/>
    <property type="project" value="TreeGrafter"/>
</dbReference>
<dbReference type="Pfam" id="PF00593">
    <property type="entry name" value="TonB_dep_Rec_b-barrel"/>
    <property type="match status" value="1"/>
</dbReference>
<comment type="similarity">
    <text evidence="2 9">Belongs to the TonB-dependent receptor family.</text>
</comment>
<dbReference type="Gene3D" id="2.40.170.20">
    <property type="entry name" value="TonB-dependent receptor, beta-barrel domain"/>
    <property type="match status" value="1"/>
</dbReference>
<keyword evidence="5 9" id="KW-0812">Transmembrane</keyword>
<dbReference type="InterPro" id="IPR011276">
    <property type="entry name" value="TonB_haem/Hb_rcpt"/>
</dbReference>
<dbReference type="PROSITE" id="PS52016">
    <property type="entry name" value="TONB_DEPENDENT_REC_3"/>
    <property type="match status" value="1"/>
</dbReference>
<dbReference type="AlphaFoldDB" id="G2H1G4"/>
<reference evidence="12 13" key="1">
    <citation type="journal article" date="2012" name="Genome Res.">
        <title>Genomic basis of endosymbiont-conferred protection against an insect parasitoid.</title>
        <authorList>
            <person name="Hansen A.K."/>
            <person name="Vorburger C."/>
            <person name="Moran N.A."/>
        </authorList>
    </citation>
    <scope>NUCLEOTIDE SEQUENCE [LARGE SCALE GENOMIC DNA]</scope>
    <source>
        <strain evidence="13">R5.15</strain>
    </source>
</reference>
<dbReference type="PANTHER" id="PTHR30069">
    <property type="entry name" value="TONB-DEPENDENT OUTER MEMBRANE RECEPTOR"/>
    <property type="match status" value="1"/>
</dbReference>
<evidence type="ECO:0000313" key="12">
    <source>
        <dbReference type="EMBL" id="EGY28172.1"/>
    </source>
</evidence>
<evidence type="ECO:0000256" key="7">
    <source>
        <dbReference type="ARBA" id="ARBA00023136"/>
    </source>
</evidence>
<evidence type="ECO:0000256" key="10">
    <source>
        <dbReference type="SAM" id="MobiDB-lite"/>
    </source>
</evidence>
<keyword evidence="8 9" id="KW-0998">Cell outer membrane</keyword>
<gene>
    <name evidence="12" type="ORF">Rin_00019070</name>
</gene>
<evidence type="ECO:0000256" key="9">
    <source>
        <dbReference type="PROSITE-ProRule" id="PRU01360"/>
    </source>
</evidence>
<evidence type="ECO:0000256" key="6">
    <source>
        <dbReference type="ARBA" id="ARBA00023077"/>
    </source>
</evidence>